<dbReference type="InterPro" id="IPR042171">
    <property type="entry name" value="Acyl-CoA_hotdog"/>
</dbReference>
<dbReference type="InterPro" id="IPR052389">
    <property type="entry name" value="Sec_Metab_Biosynth-Assoc"/>
</dbReference>
<dbReference type="Gene3D" id="2.40.160.210">
    <property type="entry name" value="Acyl-CoA thioesterase, double hotdog domain"/>
    <property type="match status" value="1"/>
</dbReference>
<evidence type="ECO:0000313" key="2">
    <source>
        <dbReference type="EMBL" id="SVD81681.1"/>
    </source>
</evidence>
<dbReference type="Pfam" id="PF13622">
    <property type="entry name" value="4HBT_3"/>
    <property type="match status" value="1"/>
</dbReference>
<name>A0A382YFK3_9ZZZZ</name>
<feature type="domain" description="Acyl-CoA thioesterase-like N-terminal HotDog" evidence="1">
    <location>
        <begin position="33"/>
        <end position="115"/>
    </location>
</feature>
<dbReference type="InterPro" id="IPR049449">
    <property type="entry name" value="TesB_ACOT8-like_N"/>
</dbReference>
<dbReference type="PANTHER" id="PTHR38110">
    <property type="entry name" value="CHROMOSOME 23, WHOLE GENOME SHOTGUN SEQUENCE"/>
    <property type="match status" value="1"/>
</dbReference>
<evidence type="ECO:0000259" key="1">
    <source>
        <dbReference type="Pfam" id="PF13622"/>
    </source>
</evidence>
<organism evidence="2">
    <name type="scientific">marine metagenome</name>
    <dbReference type="NCBI Taxonomy" id="408172"/>
    <lineage>
        <taxon>unclassified sequences</taxon>
        <taxon>metagenomes</taxon>
        <taxon>ecological metagenomes</taxon>
    </lineage>
</organism>
<gene>
    <name evidence="2" type="ORF">METZ01_LOCUS434535</name>
</gene>
<dbReference type="SUPFAM" id="SSF54637">
    <property type="entry name" value="Thioesterase/thiol ester dehydrase-isomerase"/>
    <property type="match status" value="1"/>
</dbReference>
<dbReference type="InterPro" id="IPR029069">
    <property type="entry name" value="HotDog_dom_sf"/>
</dbReference>
<protein>
    <recommendedName>
        <fullName evidence="1">Acyl-CoA thioesterase-like N-terminal HotDog domain-containing protein</fullName>
    </recommendedName>
</protein>
<feature type="non-terminal residue" evidence="2">
    <location>
        <position position="172"/>
    </location>
</feature>
<reference evidence="2" key="1">
    <citation type="submission" date="2018-05" db="EMBL/GenBank/DDBJ databases">
        <authorList>
            <person name="Lanie J.A."/>
            <person name="Ng W.-L."/>
            <person name="Kazmierczak K.M."/>
            <person name="Andrzejewski T.M."/>
            <person name="Davidsen T.M."/>
            <person name="Wayne K.J."/>
            <person name="Tettelin H."/>
            <person name="Glass J.I."/>
            <person name="Rusch D."/>
            <person name="Podicherti R."/>
            <person name="Tsui H.-C.T."/>
            <person name="Winkler M.E."/>
        </authorList>
    </citation>
    <scope>NUCLEOTIDE SEQUENCE</scope>
</reference>
<dbReference type="AlphaFoldDB" id="A0A382YFK3"/>
<proteinExistence type="predicted"/>
<accession>A0A382YFK3</accession>
<sequence length="172" mass="18766">MNALEQATAITEVPSHRDDDASDQVKLYDVTISPDWNVMIGPNGGYIAAILLKGMKSSISAKPTRSITVHFLSASTPGRARLRIEILKQGRSLSTCTGLLTQGKRTIAVATATFAEQRLAIDFCDLQMPDVLPPEQIPVISRMNPDSPHYVPFRNHYDQRLAVGAIPPDNNG</sequence>
<dbReference type="EMBL" id="UINC01175189">
    <property type="protein sequence ID" value="SVD81681.1"/>
    <property type="molecule type" value="Genomic_DNA"/>
</dbReference>
<dbReference type="PANTHER" id="PTHR38110:SF1">
    <property type="entry name" value="THIOESTERASE DOMAIN-CONTAINING PROTEIN"/>
    <property type="match status" value="1"/>
</dbReference>